<keyword evidence="15" id="KW-1185">Reference proteome</keyword>
<keyword evidence="7 10" id="KW-0472">Membrane</keyword>
<dbReference type="GO" id="GO:0008360">
    <property type="term" value="P:regulation of cell shape"/>
    <property type="evidence" value="ECO:0007669"/>
    <property type="project" value="UniProtKB-KW"/>
</dbReference>
<feature type="domain" description="Glycosyl transferase family 28 C-terminal" evidence="13">
    <location>
        <begin position="191"/>
        <end position="344"/>
    </location>
</feature>
<evidence type="ECO:0000259" key="13">
    <source>
        <dbReference type="Pfam" id="PF04101"/>
    </source>
</evidence>
<keyword evidence="9 10" id="KW-0961">Cell wall biogenesis/degradation</keyword>
<dbReference type="STRING" id="447.Lboz_2035"/>
<keyword evidence="3 10" id="KW-0328">Glycosyltransferase</keyword>
<evidence type="ECO:0000256" key="2">
    <source>
        <dbReference type="ARBA" id="ARBA00022618"/>
    </source>
</evidence>
<dbReference type="OrthoDB" id="9808936at2"/>
<dbReference type="Gene3D" id="3.40.50.2000">
    <property type="entry name" value="Glycogen Phosphorylase B"/>
    <property type="match status" value="2"/>
</dbReference>
<dbReference type="EMBL" id="LNXU01000019">
    <property type="protein sequence ID" value="KTC73389.1"/>
    <property type="molecule type" value="Genomic_DNA"/>
</dbReference>
<keyword evidence="4 10" id="KW-0808">Transferase</keyword>
<comment type="function">
    <text evidence="10">Cell wall formation. Catalyzes the transfer of a GlcNAc subunit on undecaprenyl-pyrophosphoryl-MurNAc-pentapeptide (lipid intermediate I) to form undecaprenyl-pyrophosphoryl-MurNAc-(pentapeptide)GlcNAc (lipid intermediate II).</text>
</comment>
<evidence type="ECO:0000256" key="10">
    <source>
        <dbReference type="HAMAP-Rule" id="MF_00033"/>
    </source>
</evidence>
<keyword evidence="8 10" id="KW-0131">Cell cycle</keyword>
<dbReference type="Proteomes" id="UP000054695">
    <property type="component" value="Unassembled WGS sequence"/>
</dbReference>
<comment type="pathway">
    <text evidence="10">Cell wall biogenesis; peptidoglycan biosynthesis.</text>
</comment>
<dbReference type="InterPro" id="IPR004276">
    <property type="entry name" value="GlycoTrans_28_N"/>
</dbReference>
<dbReference type="NCBIfam" id="NF009102">
    <property type="entry name" value="PRK12446.1"/>
    <property type="match status" value="1"/>
</dbReference>
<dbReference type="PATRIC" id="fig|447.4.peg.2164"/>
<evidence type="ECO:0000256" key="4">
    <source>
        <dbReference type="ARBA" id="ARBA00022679"/>
    </source>
</evidence>
<keyword evidence="2 10" id="KW-0132">Cell division</keyword>
<dbReference type="HAMAP" id="MF_00033">
    <property type="entry name" value="MurG"/>
    <property type="match status" value="1"/>
</dbReference>
<evidence type="ECO:0000259" key="12">
    <source>
        <dbReference type="Pfam" id="PF03033"/>
    </source>
</evidence>
<evidence type="ECO:0000256" key="8">
    <source>
        <dbReference type="ARBA" id="ARBA00023306"/>
    </source>
</evidence>
<comment type="caution">
    <text evidence="14">The sequence shown here is derived from an EMBL/GenBank/DDBJ whole genome shotgun (WGS) entry which is preliminary data.</text>
</comment>
<evidence type="ECO:0000256" key="7">
    <source>
        <dbReference type="ARBA" id="ARBA00023136"/>
    </source>
</evidence>
<feature type="coiled-coil region" evidence="11">
    <location>
        <begin position="314"/>
        <end position="341"/>
    </location>
</feature>
<dbReference type="AlphaFoldDB" id="A0A0W0RQS8"/>
<dbReference type="InterPro" id="IPR007235">
    <property type="entry name" value="Glyco_trans_28_C"/>
</dbReference>
<dbReference type="GO" id="GO:0005975">
    <property type="term" value="P:carbohydrate metabolic process"/>
    <property type="evidence" value="ECO:0007669"/>
    <property type="project" value="InterPro"/>
</dbReference>
<reference evidence="14 15" key="1">
    <citation type="submission" date="2015-11" db="EMBL/GenBank/DDBJ databases">
        <title>Genomic analysis of 38 Legionella species identifies large and diverse effector repertoires.</title>
        <authorList>
            <person name="Burstein D."/>
            <person name="Amaro F."/>
            <person name="Zusman T."/>
            <person name="Lifshitz Z."/>
            <person name="Cohen O."/>
            <person name="Gilbert J.A."/>
            <person name="Pupko T."/>
            <person name="Shuman H.A."/>
            <person name="Segal G."/>
        </authorList>
    </citation>
    <scope>NUCLEOTIDE SEQUENCE [LARGE SCALE GENOMIC DNA]</scope>
    <source>
        <strain evidence="14 15">WIGA</strain>
    </source>
</reference>
<organism evidence="14 15">
    <name type="scientific">Legionella bozemanae</name>
    <name type="common">Fluoribacter bozemanae</name>
    <dbReference type="NCBI Taxonomy" id="447"/>
    <lineage>
        <taxon>Bacteria</taxon>
        <taxon>Pseudomonadati</taxon>
        <taxon>Pseudomonadota</taxon>
        <taxon>Gammaproteobacteria</taxon>
        <taxon>Legionellales</taxon>
        <taxon>Legionellaceae</taxon>
        <taxon>Legionella</taxon>
    </lineage>
</organism>
<evidence type="ECO:0000256" key="1">
    <source>
        <dbReference type="ARBA" id="ARBA00022475"/>
    </source>
</evidence>
<comment type="catalytic activity">
    <reaction evidence="10">
        <text>di-trans,octa-cis-undecaprenyl diphospho-N-acetyl-alpha-D-muramoyl-L-alanyl-D-glutamyl-meso-2,6-diaminopimeloyl-D-alanyl-D-alanine + UDP-N-acetyl-alpha-D-glucosamine = di-trans,octa-cis-undecaprenyl diphospho-[N-acetyl-alpha-D-glucosaminyl-(1-&gt;4)]-N-acetyl-alpha-D-muramoyl-L-alanyl-D-glutamyl-meso-2,6-diaminopimeloyl-D-alanyl-D-alanine + UDP + H(+)</text>
        <dbReference type="Rhea" id="RHEA:31227"/>
        <dbReference type="ChEBI" id="CHEBI:15378"/>
        <dbReference type="ChEBI" id="CHEBI:57705"/>
        <dbReference type="ChEBI" id="CHEBI:58223"/>
        <dbReference type="ChEBI" id="CHEBI:61387"/>
        <dbReference type="ChEBI" id="CHEBI:61388"/>
        <dbReference type="EC" id="2.4.1.227"/>
    </reaction>
</comment>
<dbReference type="GO" id="GO:0009252">
    <property type="term" value="P:peptidoglycan biosynthetic process"/>
    <property type="evidence" value="ECO:0007669"/>
    <property type="project" value="UniProtKB-UniRule"/>
</dbReference>
<protein>
    <recommendedName>
        <fullName evidence="10">UDP-N-acetylglucosamine--N-acetylmuramyl-(pentapeptide) pyrophosphoryl-undecaprenol N-acetylglucosamine transferase</fullName>
        <ecNumber evidence="10">2.4.1.227</ecNumber>
    </recommendedName>
    <alternativeName>
        <fullName evidence="10">Undecaprenyl-PP-MurNAc-pentapeptide-UDPGlcNAc GlcNAc transferase</fullName>
    </alternativeName>
</protein>
<evidence type="ECO:0000256" key="11">
    <source>
        <dbReference type="SAM" id="Coils"/>
    </source>
</evidence>
<dbReference type="GO" id="GO:0071555">
    <property type="term" value="P:cell wall organization"/>
    <property type="evidence" value="ECO:0007669"/>
    <property type="project" value="UniProtKB-KW"/>
</dbReference>
<dbReference type="CDD" id="cd03785">
    <property type="entry name" value="GT28_MurG"/>
    <property type="match status" value="1"/>
</dbReference>
<evidence type="ECO:0000256" key="3">
    <source>
        <dbReference type="ARBA" id="ARBA00022676"/>
    </source>
</evidence>
<name>A0A0W0RQS8_LEGBO</name>
<gene>
    <name evidence="10 14" type="primary">murG</name>
    <name evidence="14" type="ORF">Lboz_2035</name>
</gene>
<comment type="caution">
    <text evidence="10">Lacks conserved residue(s) required for the propagation of feature annotation.</text>
</comment>
<dbReference type="GO" id="GO:0050511">
    <property type="term" value="F:undecaprenyldiphospho-muramoylpentapeptide beta-N-acetylglucosaminyltransferase activity"/>
    <property type="evidence" value="ECO:0007669"/>
    <property type="project" value="UniProtKB-UniRule"/>
</dbReference>
<accession>A0A0W0RQS8</accession>
<dbReference type="RefSeq" id="WP_058459662.1">
    <property type="nucleotide sequence ID" value="NZ_CAAAIY010000009.1"/>
</dbReference>
<dbReference type="PANTHER" id="PTHR21015">
    <property type="entry name" value="UDP-N-ACETYLGLUCOSAMINE--N-ACETYLMURAMYL-(PENTAPEPTIDE) PYROPHOSPHORYL-UNDECAPRENOL N-ACETYLGLUCOSAMINE TRANSFERASE 1"/>
    <property type="match status" value="1"/>
</dbReference>
<comment type="subcellular location">
    <subcellularLocation>
        <location evidence="10">Cell membrane</location>
        <topology evidence="10">Peripheral membrane protein</topology>
        <orientation evidence="10">Cytoplasmic side</orientation>
    </subcellularLocation>
</comment>
<dbReference type="GO" id="GO:0051991">
    <property type="term" value="F:UDP-N-acetyl-D-glucosamine:N-acetylmuramoyl-L-alanyl-D-glutamyl-meso-2,6-diaminopimelyl-D-alanyl-D-alanine-diphosphoundecaprenol 4-beta-N-acetylglucosaminlytransferase activity"/>
    <property type="evidence" value="ECO:0007669"/>
    <property type="project" value="RHEA"/>
</dbReference>
<proteinExistence type="inferred from homology"/>
<evidence type="ECO:0000256" key="6">
    <source>
        <dbReference type="ARBA" id="ARBA00022984"/>
    </source>
</evidence>
<evidence type="ECO:0000313" key="14">
    <source>
        <dbReference type="EMBL" id="KTC73389.1"/>
    </source>
</evidence>
<evidence type="ECO:0000256" key="5">
    <source>
        <dbReference type="ARBA" id="ARBA00022960"/>
    </source>
</evidence>
<keyword evidence="6 10" id="KW-0573">Peptidoglycan synthesis</keyword>
<keyword evidence="5 10" id="KW-0133">Cell shape</keyword>
<keyword evidence="1 10" id="KW-1003">Cell membrane</keyword>
<dbReference type="UniPathway" id="UPA00219"/>
<dbReference type="Pfam" id="PF04101">
    <property type="entry name" value="Glyco_tran_28_C"/>
    <property type="match status" value="1"/>
</dbReference>
<dbReference type="GO" id="GO:0051301">
    <property type="term" value="P:cell division"/>
    <property type="evidence" value="ECO:0007669"/>
    <property type="project" value="UniProtKB-KW"/>
</dbReference>
<dbReference type="GO" id="GO:0005886">
    <property type="term" value="C:plasma membrane"/>
    <property type="evidence" value="ECO:0007669"/>
    <property type="project" value="UniProtKB-SubCell"/>
</dbReference>
<dbReference type="Pfam" id="PF03033">
    <property type="entry name" value="Glyco_transf_28"/>
    <property type="match status" value="1"/>
</dbReference>
<dbReference type="PANTHER" id="PTHR21015:SF27">
    <property type="entry name" value="UDP-N-ACETYLGLUCOSAMINE--N-ACETYLMURAMYL-(PENTAPEPTIDE) PYROPHOSPHORYL-UNDECAPRENOL N-ACETYLGLUCOSAMINE TRANSFERASE"/>
    <property type="match status" value="1"/>
</dbReference>
<dbReference type="SUPFAM" id="SSF53756">
    <property type="entry name" value="UDP-Glycosyltransferase/glycogen phosphorylase"/>
    <property type="match status" value="1"/>
</dbReference>
<feature type="domain" description="Glycosyltransferase family 28 N-terminal" evidence="12">
    <location>
        <begin position="5"/>
        <end position="141"/>
    </location>
</feature>
<feature type="binding site" evidence="10">
    <location>
        <position position="291"/>
    </location>
    <ligand>
        <name>UDP-N-acetyl-alpha-D-glucosamine</name>
        <dbReference type="ChEBI" id="CHEBI:57705"/>
    </ligand>
</feature>
<feature type="binding site" evidence="10">
    <location>
        <position position="166"/>
    </location>
    <ligand>
        <name>UDP-N-acetyl-alpha-D-glucosamine</name>
        <dbReference type="ChEBI" id="CHEBI:57705"/>
    </ligand>
</feature>
<evidence type="ECO:0000313" key="15">
    <source>
        <dbReference type="Proteomes" id="UP000054695"/>
    </source>
</evidence>
<keyword evidence="11" id="KW-0175">Coiled coil</keyword>
<comment type="similarity">
    <text evidence="10">Belongs to the glycosyltransferase 28 family. MurG subfamily.</text>
</comment>
<dbReference type="NCBIfam" id="TIGR01133">
    <property type="entry name" value="murG"/>
    <property type="match status" value="1"/>
</dbReference>
<sequence length="363" mass="39884">MMPMIVFTGGGTAGHVAPNIALIKEFSHKGWEIAYIGSAQGIEKQMIEPLKIPFYGVSSGKLRRYLSFKNLLDPFKILLGIAQSFFLLNKLKPDVIFSKGGFVAFPVVVGAWLKRIPVVAHESDMSPGLANRLCFPFVNKICLTFEAGKKHFKKQDKIEITGTPIREQLFTGNSDHGLALCGFNADKPCLLAIGGSLGAGSINRIIREALPQLIKEYQVIHICGKGKLEPSLAAQTEYKQFEYVNEELAHLFAAASVVVSRAGANSLYEILALGKPHILIPLPAEVSRGDQIQNARYFQKLGISLVIDDRSLNGDTLLQTLHELENNKEDIRNKIDALDIKSATEHIVSIIEEQVHVQSASTV</sequence>
<feature type="binding site" evidence="10">
    <location>
        <begin position="12"/>
        <end position="14"/>
    </location>
    <ligand>
        <name>UDP-N-acetyl-alpha-D-glucosamine</name>
        <dbReference type="ChEBI" id="CHEBI:57705"/>
    </ligand>
</feature>
<evidence type="ECO:0000256" key="9">
    <source>
        <dbReference type="ARBA" id="ARBA00023316"/>
    </source>
</evidence>
<dbReference type="EC" id="2.4.1.227" evidence="10"/>
<dbReference type="InterPro" id="IPR006009">
    <property type="entry name" value="GlcNAc_MurG"/>
</dbReference>
<feature type="binding site" evidence="10">
    <location>
        <position position="196"/>
    </location>
    <ligand>
        <name>UDP-N-acetyl-alpha-D-glucosamine</name>
        <dbReference type="ChEBI" id="CHEBI:57705"/>
    </ligand>
</feature>